<dbReference type="InterPro" id="IPR036770">
    <property type="entry name" value="Ankyrin_rpt-contain_sf"/>
</dbReference>
<keyword evidence="1" id="KW-0040">ANK repeat</keyword>
<accession>A0A8B6GQ73</accession>
<dbReference type="OrthoDB" id="6154527at2759"/>
<feature type="repeat" description="ANK" evidence="1">
    <location>
        <begin position="67"/>
        <end position="99"/>
    </location>
</feature>
<dbReference type="Gene3D" id="1.25.40.20">
    <property type="entry name" value="Ankyrin repeat-containing domain"/>
    <property type="match status" value="1"/>
</dbReference>
<comment type="caution">
    <text evidence="2">The sequence shown here is derived from an EMBL/GenBank/DDBJ whole genome shotgun (WGS) entry which is preliminary data.</text>
</comment>
<proteinExistence type="predicted"/>
<reference evidence="2" key="1">
    <citation type="submission" date="2018-11" db="EMBL/GenBank/DDBJ databases">
        <authorList>
            <person name="Alioto T."/>
            <person name="Alioto T."/>
        </authorList>
    </citation>
    <scope>NUCLEOTIDE SEQUENCE</scope>
</reference>
<organism evidence="2 3">
    <name type="scientific">Mytilus galloprovincialis</name>
    <name type="common">Mediterranean mussel</name>
    <dbReference type="NCBI Taxonomy" id="29158"/>
    <lineage>
        <taxon>Eukaryota</taxon>
        <taxon>Metazoa</taxon>
        <taxon>Spiralia</taxon>
        <taxon>Lophotrochozoa</taxon>
        <taxon>Mollusca</taxon>
        <taxon>Bivalvia</taxon>
        <taxon>Autobranchia</taxon>
        <taxon>Pteriomorphia</taxon>
        <taxon>Mytilida</taxon>
        <taxon>Mytiloidea</taxon>
        <taxon>Mytilidae</taxon>
        <taxon>Mytilinae</taxon>
        <taxon>Mytilus</taxon>
    </lineage>
</organism>
<dbReference type="Pfam" id="PF12796">
    <property type="entry name" value="Ank_2"/>
    <property type="match status" value="1"/>
</dbReference>
<evidence type="ECO:0000256" key="1">
    <source>
        <dbReference type="PROSITE-ProRule" id="PRU00023"/>
    </source>
</evidence>
<dbReference type="SUPFAM" id="SSF48403">
    <property type="entry name" value="Ankyrin repeat"/>
    <property type="match status" value="1"/>
</dbReference>
<name>A0A8B6GQ73_MYTGA</name>
<dbReference type="PROSITE" id="PS50088">
    <property type="entry name" value="ANK_REPEAT"/>
    <property type="match status" value="1"/>
</dbReference>
<evidence type="ECO:0000313" key="2">
    <source>
        <dbReference type="EMBL" id="VDI67914.1"/>
    </source>
</evidence>
<keyword evidence="3" id="KW-1185">Reference proteome</keyword>
<gene>
    <name evidence="2" type="ORF">MGAL_10B028806</name>
</gene>
<protein>
    <submittedName>
        <fullName evidence="2">Uncharacterized protein</fullName>
    </submittedName>
</protein>
<sequence length="115" mass="13360">MDFLEKSVCLSEFRRRFLPSTADYTHQWESCKRSQLELKYKDLTDSQYKVIQQLIKNGANIQLKDVFGRTPLSVAKETKDEKLVELLLGKEIDIDMKTNSGETLTSEAQFENNHD</sequence>
<dbReference type="Proteomes" id="UP000596742">
    <property type="component" value="Unassembled WGS sequence"/>
</dbReference>
<dbReference type="AlphaFoldDB" id="A0A8B6GQ73"/>
<dbReference type="InterPro" id="IPR002110">
    <property type="entry name" value="Ankyrin_rpt"/>
</dbReference>
<evidence type="ECO:0000313" key="3">
    <source>
        <dbReference type="Proteomes" id="UP000596742"/>
    </source>
</evidence>
<dbReference type="EMBL" id="UYJE01008851">
    <property type="protein sequence ID" value="VDI67914.1"/>
    <property type="molecule type" value="Genomic_DNA"/>
</dbReference>